<reference evidence="3 4" key="1">
    <citation type="submission" date="2020-07" db="EMBL/GenBank/DDBJ databases">
        <title>Description of Limosilactobacillus balticus sp. nov., Limosilactobacillus agrestis sp. nov., Limosilactobacillus albertensis sp. nov., Limosilactobacillus rudii sp. nov., Limosilactobacillus fastidiosus sp. nov., five novel Limosilactobacillus species isolated from the vertebrate gastrointestinal tract, and proposal of 6 subspecies of Limosilactobacillus reuteri adapted to the gastrointestinal tract of specific vertebrate hosts.</title>
        <authorList>
            <person name="Li F."/>
            <person name="Cheng C."/>
            <person name="Zheng J."/>
            <person name="Quevedo R.M."/>
            <person name="Li J."/>
            <person name="Roos S."/>
            <person name="Gaenzle M.G."/>
            <person name="Walter J."/>
        </authorList>
    </citation>
    <scope>NUCLEOTIDE SEQUENCE [LARGE SCALE GENOMIC DNA]</scope>
    <source>
        <strain evidence="3 4">Lr3000</strain>
    </source>
</reference>
<evidence type="ECO:0000313" key="3">
    <source>
        <dbReference type="EMBL" id="MBB1123807.1"/>
    </source>
</evidence>
<name>A0A839HA29_9LACO</name>
<dbReference type="Pfam" id="PF07510">
    <property type="entry name" value="GmrSD_C"/>
    <property type="match status" value="1"/>
</dbReference>
<dbReference type="InterPro" id="IPR004919">
    <property type="entry name" value="GmrSD_N"/>
</dbReference>
<protein>
    <submittedName>
        <fullName evidence="3">DUF262 domain-containing protein</fullName>
    </submittedName>
</protein>
<feature type="domain" description="GmrSD restriction endonucleases N-terminal" evidence="1">
    <location>
        <begin position="10"/>
        <end position="215"/>
    </location>
</feature>
<dbReference type="Proteomes" id="UP000547628">
    <property type="component" value="Unassembled WGS sequence"/>
</dbReference>
<proteinExistence type="predicted"/>
<evidence type="ECO:0000259" key="1">
    <source>
        <dbReference type="Pfam" id="PF03235"/>
    </source>
</evidence>
<comment type="caution">
    <text evidence="3">The sequence shown here is derived from an EMBL/GenBank/DDBJ whole genome shotgun (WGS) entry which is preliminary data.</text>
</comment>
<sequence length="656" mass="76262">MKADSIHLFDFLENGKTIFEIPVFQRNYEWDEQQCSQLFKDLTIAVEDDQDHFIGAIVYVAETGRKLSHIYRIIDGQQRLMSLMLLLKSLADVNDQVRAEIQEQYLTNKYLEENNHLKLKPVAHDMEAFEAVMNDRLDQYNDPSKVVKNYQYFKKRIQQSEFSSTELYEALNHFNMVYIELTNDVQDENPQVIFESLNSTGVSLSASDLVRNFLLMKLDSDKQSRLYQEYWVKMERIFTTNTFADFIRFYLTMKMHKMINKAKIYPLYKEFYYGQGLDSEEALADLYRFAIFYDQLIHAETGIQELNSILRHINAMDSRVVYPYFFMMLEMASTGEVSQDDVVEVARIMESYLFRLKACQLPTNGLNRMVIALCDKTKAAGDYRARLVSLLNTSFPDDKKFADSLMNVNLYSLRNNLAKLALVVLEESRTKETIDFDDAQVEHIMPQRLNNDWRIELPNANRINEELGGVIGNLTLTKYNQEMGNKVFSEKREVYQTSNVSLTREIATDYSVWNKDSIVKRTEQLTQELIAIFPKPVDTLQVESMTGEHAITESIDITGKKPTRLTINDEDIPLDSWRKMLISFMEYIWRLDSRNYEKIKGDSSLNKMLFASQRSPEILDNGTSIETDFSANVILALISKIAEICDIADEVSYTIK</sequence>
<dbReference type="AlphaFoldDB" id="A0A839HA29"/>
<dbReference type="PANTHER" id="PTHR35149:SF2">
    <property type="entry name" value="DUF262 DOMAIN-CONTAINING PROTEIN"/>
    <property type="match status" value="1"/>
</dbReference>
<dbReference type="PANTHER" id="PTHR35149">
    <property type="entry name" value="SLL5132 PROTEIN"/>
    <property type="match status" value="1"/>
</dbReference>
<dbReference type="EMBL" id="JACIVD010000065">
    <property type="protein sequence ID" value="MBB1123807.1"/>
    <property type="molecule type" value="Genomic_DNA"/>
</dbReference>
<dbReference type="InterPro" id="IPR011089">
    <property type="entry name" value="GmrSD_C"/>
</dbReference>
<feature type="domain" description="GmrSD restriction endonucleases C-terminal" evidence="2">
    <location>
        <begin position="396"/>
        <end position="527"/>
    </location>
</feature>
<organism evidence="3 4">
    <name type="scientific">Limosilactobacillus albertensis</name>
    <dbReference type="NCBI Taxonomy" id="2759752"/>
    <lineage>
        <taxon>Bacteria</taxon>
        <taxon>Bacillati</taxon>
        <taxon>Bacillota</taxon>
        <taxon>Bacilli</taxon>
        <taxon>Lactobacillales</taxon>
        <taxon>Lactobacillaceae</taxon>
        <taxon>Limosilactobacillus</taxon>
    </lineage>
</organism>
<dbReference type="Pfam" id="PF03235">
    <property type="entry name" value="GmrSD_N"/>
    <property type="match status" value="1"/>
</dbReference>
<evidence type="ECO:0000313" key="4">
    <source>
        <dbReference type="Proteomes" id="UP000547628"/>
    </source>
</evidence>
<accession>A0A839HA29</accession>
<evidence type="ECO:0000259" key="2">
    <source>
        <dbReference type="Pfam" id="PF07510"/>
    </source>
</evidence>
<dbReference type="RefSeq" id="WP_182602843.1">
    <property type="nucleotide sequence ID" value="NZ_JACIVD010000065.1"/>
</dbReference>
<gene>
    <name evidence="3" type="ORF">H5S41_07540</name>
</gene>